<keyword evidence="2" id="KW-1185">Reference proteome</keyword>
<name>A0ABR8YQP1_9CLOT</name>
<comment type="caution">
    <text evidence="1">The sequence shown here is derived from an EMBL/GenBank/DDBJ whole genome shotgun (WGS) entry which is preliminary data.</text>
</comment>
<dbReference type="RefSeq" id="WP_191739523.1">
    <property type="nucleotide sequence ID" value="NZ_JACSQB010000040.1"/>
</dbReference>
<dbReference type="Proteomes" id="UP000627166">
    <property type="component" value="Unassembled WGS sequence"/>
</dbReference>
<evidence type="ECO:0008006" key="3">
    <source>
        <dbReference type="Google" id="ProtNLM"/>
    </source>
</evidence>
<sequence>MKRKFAIMAFIGIIIVVLTECVVKNQSSANYNIKEGYKVTDKYYYDVENDFERMKLEIDLTLTKGKVKFELKDSNRDIHWNGEVTSNKPLKAIKEFDKISGKWILTFEDTDNSGEGKLSLQFNRL</sequence>
<organism evidence="1 2">
    <name type="scientific">Clostridium faecium</name>
    <dbReference type="NCBI Taxonomy" id="2762223"/>
    <lineage>
        <taxon>Bacteria</taxon>
        <taxon>Bacillati</taxon>
        <taxon>Bacillota</taxon>
        <taxon>Clostridia</taxon>
        <taxon>Eubacteriales</taxon>
        <taxon>Clostridiaceae</taxon>
        <taxon>Clostridium</taxon>
    </lineage>
</organism>
<protein>
    <recommendedName>
        <fullName evidence="3">Lipoprotein</fullName>
    </recommendedName>
</protein>
<evidence type="ECO:0000313" key="2">
    <source>
        <dbReference type="Proteomes" id="UP000627166"/>
    </source>
</evidence>
<reference evidence="1 2" key="1">
    <citation type="submission" date="2020-08" db="EMBL/GenBank/DDBJ databases">
        <title>A Genomic Blueprint of the Chicken Gut Microbiome.</title>
        <authorList>
            <person name="Gilroy R."/>
            <person name="Ravi A."/>
            <person name="Getino M."/>
            <person name="Pursley I."/>
            <person name="Horton D.L."/>
            <person name="Alikhan N.-F."/>
            <person name="Baker D."/>
            <person name="Gharbi K."/>
            <person name="Hall N."/>
            <person name="Watson M."/>
            <person name="Adriaenssens E.M."/>
            <person name="Foster-Nyarko E."/>
            <person name="Jarju S."/>
            <person name="Secka A."/>
            <person name="Antonio M."/>
            <person name="Oren A."/>
            <person name="Chaudhuri R."/>
            <person name="La Ragione R.M."/>
            <person name="Hildebrand F."/>
            <person name="Pallen M.J."/>
        </authorList>
    </citation>
    <scope>NUCLEOTIDE SEQUENCE [LARGE SCALE GENOMIC DNA]</scope>
    <source>
        <strain evidence="1 2">N37</strain>
    </source>
</reference>
<proteinExistence type="predicted"/>
<evidence type="ECO:0000313" key="1">
    <source>
        <dbReference type="EMBL" id="MBD8046550.1"/>
    </source>
</evidence>
<accession>A0ABR8YQP1</accession>
<dbReference type="EMBL" id="JACSQB010000040">
    <property type="protein sequence ID" value="MBD8046550.1"/>
    <property type="molecule type" value="Genomic_DNA"/>
</dbReference>
<gene>
    <name evidence="1" type="ORF">H9637_05760</name>
</gene>